<feature type="chain" id="PRO_5031034314" evidence="3">
    <location>
        <begin position="27"/>
        <end position="358"/>
    </location>
</feature>
<dbReference type="InterPro" id="IPR038352">
    <property type="entry name" value="Imelysin_sf"/>
</dbReference>
<comment type="subcellular location">
    <subcellularLocation>
        <location evidence="1">Cell envelope</location>
    </subcellularLocation>
</comment>
<gene>
    <name evidence="5" type="ORF">HH303_03210</name>
</gene>
<dbReference type="EMBL" id="JABBNT010000001">
    <property type="protein sequence ID" value="NMM43472.1"/>
    <property type="molecule type" value="Genomic_DNA"/>
</dbReference>
<dbReference type="Gene3D" id="1.20.1420.20">
    <property type="entry name" value="M75 peptidase, HXXE motif"/>
    <property type="match status" value="1"/>
</dbReference>
<keyword evidence="2 3" id="KW-0732">Signal</keyword>
<reference evidence="5 6" key="1">
    <citation type="submission" date="2020-04" db="EMBL/GenBank/DDBJ databases">
        <title>Rhodospirillaceae bacterium KN72 isolated from deep sea.</title>
        <authorList>
            <person name="Zhang D.-C."/>
        </authorList>
    </citation>
    <scope>NUCLEOTIDE SEQUENCE [LARGE SCALE GENOMIC DNA]</scope>
    <source>
        <strain evidence="5 6">KN72</strain>
    </source>
</reference>
<dbReference type="AlphaFoldDB" id="A0A7Y0DXL5"/>
<sequence length="358" mass="39744">MRFTPMRLVPVLACLALLLTALPVRAAPDVDHRAIARAALDGFILPAYADLEATSEVLDTALNAYCENGTDPRPAYQDMMDAWQKVQAIRVGPILDDNRFARIQFWPDARNLTARHLRELLSEKDRDRLSADRFAETSIAVQGLWALERLFFDEEFQEATASHDDYYCAYLRAVGGNLVTITSNVLAAWENADSPIRQAWDAPSEDNPMFHTPVEVTQSVAGIVTDGVQAVVLLKLDKPMGKSVDRPRPRLAENWRSQRSLRNIRLNLAAARSLYEVTLRPAVLEYPDGDELDESIAAGFASAAQLTDDLGRELDVSPDHYSRLQLLRTQLEFLHKTLAGPMSGVLGLGVSFNALDGD</sequence>
<feature type="domain" description="Imelysin-like" evidence="4">
    <location>
        <begin position="44"/>
        <end position="331"/>
    </location>
</feature>
<feature type="signal peptide" evidence="3">
    <location>
        <begin position="1"/>
        <end position="26"/>
    </location>
</feature>
<keyword evidence="6" id="KW-1185">Reference proteome</keyword>
<dbReference type="RefSeq" id="WP_169623746.1">
    <property type="nucleotide sequence ID" value="NZ_JABBNT010000001.1"/>
</dbReference>
<dbReference type="Pfam" id="PF09375">
    <property type="entry name" value="Peptidase_M75"/>
    <property type="match status" value="1"/>
</dbReference>
<dbReference type="GO" id="GO:0030313">
    <property type="term" value="C:cell envelope"/>
    <property type="evidence" value="ECO:0007669"/>
    <property type="project" value="UniProtKB-SubCell"/>
</dbReference>
<dbReference type="InterPro" id="IPR034984">
    <property type="entry name" value="Imelysin-like_IPPA"/>
</dbReference>
<dbReference type="Proteomes" id="UP000539372">
    <property type="component" value="Unassembled WGS sequence"/>
</dbReference>
<evidence type="ECO:0000313" key="6">
    <source>
        <dbReference type="Proteomes" id="UP000539372"/>
    </source>
</evidence>
<organism evidence="5 6">
    <name type="scientific">Pacificispira spongiicola</name>
    <dbReference type="NCBI Taxonomy" id="2729598"/>
    <lineage>
        <taxon>Bacteria</taxon>
        <taxon>Pseudomonadati</taxon>
        <taxon>Pseudomonadota</taxon>
        <taxon>Alphaproteobacteria</taxon>
        <taxon>Rhodospirillales</taxon>
        <taxon>Rhodospirillaceae</taxon>
        <taxon>Pacificispira</taxon>
    </lineage>
</organism>
<name>A0A7Y0DXL5_9PROT</name>
<comment type="caution">
    <text evidence="5">The sequence shown here is derived from an EMBL/GenBank/DDBJ whole genome shotgun (WGS) entry which is preliminary data.</text>
</comment>
<evidence type="ECO:0000259" key="4">
    <source>
        <dbReference type="Pfam" id="PF09375"/>
    </source>
</evidence>
<proteinExistence type="predicted"/>
<evidence type="ECO:0000256" key="2">
    <source>
        <dbReference type="ARBA" id="ARBA00022729"/>
    </source>
</evidence>
<dbReference type="InterPro" id="IPR018976">
    <property type="entry name" value="Imelysin-like"/>
</dbReference>
<dbReference type="CDD" id="cd14659">
    <property type="entry name" value="Imelysin-like_IPPA"/>
    <property type="match status" value="1"/>
</dbReference>
<protein>
    <submittedName>
        <fullName evidence="5">Imelysin family protein</fullName>
    </submittedName>
</protein>
<evidence type="ECO:0000256" key="1">
    <source>
        <dbReference type="ARBA" id="ARBA00004196"/>
    </source>
</evidence>
<accession>A0A7Y0DXL5</accession>
<evidence type="ECO:0000256" key="3">
    <source>
        <dbReference type="SAM" id="SignalP"/>
    </source>
</evidence>
<evidence type="ECO:0000313" key="5">
    <source>
        <dbReference type="EMBL" id="NMM43472.1"/>
    </source>
</evidence>